<sequence>MKQWIVVLIVLVIGVAGYGWWFDAPEGPAISTAQVAQPVVQEEQPTLAEPKSVESPKPPAQELDLTPFIDLQGSELGIALVRYTPNFSERIDLLLALIEEKHLGINEPLEWMVGNESYTPIWMAFEISRGTMTTAQFQRFLDLGATLQRNDYNENVIGFVMNKDILTTWYDEAGLGPEDHQGMFDQALFRGNPELAELVWEDKGGRFDQVQLSESKVQRYLRNYRNAKPANTDNLLESLKTFEYGDSMLEAFIAHQRGSIARIEMLKEYGDLILAERNDLDNAKDLERSNLVSMEEVLAEARQYFAEQAKAAN</sequence>
<evidence type="ECO:0000313" key="4">
    <source>
        <dbReference type="Proteomes" id="UP000242087"/>
    </source>
</evidence>
<dbReference type="Proteomes" id="UP000241514">
    <property type="component" value="Unassembled WGS sequence"/>
</dbReference>
<dbReference type="AlphaFoldDB" id="A0A2T4CTU8"/>
<dbReference type="EMBL" id="PYVG01000012">
    <property type="protein sequence ID" value="PTB89515.1"/>
    <property type="molecule type" value="Genomic_DNA"/>
</dbReference>
<name>A0A2T4CTU8_9GAMM</name>
<dbReference type="EMBL" id="PYVF01000002">
    <property type="protein sequence ID" value="PTB90432.1"/>
    <property type="molecule type" value="Genomic_DNA"/>
</dbReference>
<proteinExistence type="predicted"/>
<accession>A0A2T4CTU8</accession>
<protein>
    <submittedName>
        <fullName evidence="1">Uncharacterized protein</fullName>
    </submittedName>
</protein>
<evidence type="ECO:0000313" key="2">
    <source>
        <dbReference type="EMBL" id="PTB90432.1"/>
    </source>
</evidence>
<gene>
    <name evidence="2" type="ORF">C9927_00265</name>
    <name evidence="1" type="ORF">C9928_03355</name>
</gene>
<evidence type="ECO:0000313" key="3">
    <source>
        <dbReference type="Proteomes" id="UP000241514"/>
    </source>
</evidence>
<reference evidence="3 4" key="1">
    <citation type="submission" date="2018-03" db="EMBL/GenBank/DDBJ databases">
        <title>Cross-interface Injection: A General Nanoliter Liquid Handling Method Applied to Single Cells Genome Amplification Automated Nanoliter Liquid Handling Applied to Single Cell Multiple Displacement Amplification.</title>
        <authorList>
            <person name="Yun J."/>
            <person name="Xu P."/>
            <person name="Xu J."/>
            <person name="Dai X."/>
            <person name="Wang Y."/>
            <person name="Zheng X."/>
            <person name="Cao C."/>
            <person name="Yi Q."/>
            <person name="Zhu Y."/>
            <person name="Wang L."/>
            <person name="Dong Z."/>
            <person name="Huang Y."/>
            <person name="Huang L."/>
            <person name="Du W."/>
        </authorList>
    </citation>
    <scope>NUCLEOTIDE SEQUENCE [LARGE SCALE GENOMIC DNA]</scope>
    <source>
        <strain evidence="2 4">A12-4</strain>
        <strain evidence="1 3">A9-4</strain>
    </source>
</reference>
<organism evidence="1 3">
    <name type="scientific">Pseudidiomarina aestuarii</name>
    <dbReference type="NCBI Taxonomy" id="624146"/>
    <lineage>
        <taxon>Bacteria</taxon>
        <taxon>Pseudomonadati</taxon>
        <taxon>Pseudomonadota</taxon>
        <taxon>Gammaproteobacteria</taxon>
        <taxon>Alteromonadales</taxon>
        <taxon>Idiomarinaceae</taxon>
        <taxon>Pseudidiomarina</taxon>
    </lineage>
</organism>
<evidence type="ECO:0000313" key="1">
    <source>
        <dbReference type="EMBL" id="PTB89515.1"/>
    </source>
</evidence>
<dbReference type="Proteomes" id="UP000242087">
    <property type="component" value="Unassembled WGS sequence"/>
</dbReference>
<comment type="caution">
    <text evidence="1">The sequence shown here is derived from an EMBL/GenBank/DDBJ whole genome shotgun (WGS) entry which is preliminary data.</text>
</comment>